<dbReference type="Proteomes" id="UP000192408">
    <property type="component" value="Unassembled WGS sequence"/>
</dbReference>
<dbReference type="AlphaFoldDB" id="A0A1W1UP77"/>
<proteinExistence type="inferred from homology"/>
<keyword evidence="10" id="KW-1185">Reference proteome</keyword>
<evidence type="ECO:0000256" key="7">
    <source>
        <dbReference type="HAMAP-Rule" id="MF_00759"/>
    </source>
</evidence>
<dbReference type="InterPro" id="IPR004230">
    <property type="entry name" value="DNA_mismatch_repair_MutH"/>
</dbReference>
<gene>
    <name evidence="7" type="primary">mutH</name>
    <name evidence="9" type="ORF">SAMN05660772_02166</name>
</gene>
<dbReference type="SMART" id="SM00927">
    <property type="entry name" value="MutH"/>
    <property type="match status" value="1"/>
</dbReference>
<dbReference type="EMBL" id="FWWV01000010">
    <property type="protein sequence ID" value="SMB82809.1"/>
    <property type="molecule type" value="Genomic_DNA"/>
</dbReference>
<organism evidence="9 10">
    <name type="scientific">Pasteurella testudinis DSM 23072</name>
    <dbReference type="NCBI Taxonomy" id="1122938"/>
    <lineage>
        <taxon>Bacteria</taxon>
        <taxon>Pseudomonadati</taxon>
        <taxon>Pseudomonadota</taxon>
        <taxon>Gammaproteobacteria</taxon>
        <taxon>Pasteurellales</taxon>
        <taxon>Pasteurellaceae</taxon>
        <taxon>Pasteurella</taxon>
    </lineage>
</organism>
<keyword evidence="3 7" id="KW-0255">Endonuclease</keyword>
<dbReference type="GO" id="GO:0016787">
    <property type="term" value="F:hydrolase activity"/>
    <property type="evidence" value="ECO:0007669"/>
    <property type="project" value="UniProtKB-KW"/>
</dbReference>
<evidence type="ECO:0000256" key="5">
    <source>
        <dbReference type="ARBA" id="ARBA00022801"/>
    </source>
</evidence>
<name>A0A1W1UP77_9PAST</name>
<dbReference type="RefSeq" id="WP_084256642.1">
    <property type="nucleotide sequence ID" value="NZ_FWWV01000010.1"/>
</dbReference>
<comment type="function">
    <text evidence="7">Sequence-specific endonuclease that cleaves unmethylated GATC sequences. It is involved in DNA mismatch repair.</text>
</comment>
<dbReference type="Pfam" id="PF02976">
    <property type="entry name" value="MutH"/>
    <property type="match status" value="1"/>
</dbReference>
<dbReference type="NCBIfam" id="NF003458">
    <property type="entry name" value="PRK05070.1"/>
    <property type="match status" value="1"/>
</dbReference>
<dbReference type="GO" id="GO:0005737">
    <property type="term" value="C:cytoplasm"/>
    <property type="evidence" value="ECO:0007669"/>
    <property type="project" value="UniProtKB-SubCell"/>
</dbReference>
<dbReference type="CDD" id="cd00583">
    <property type="entry name" value="MutH-like"/>
    <property type="match status" value="1"/>
</dbReference>
<dbReference type="InterPro" id="IPR011337">
    <property type="entry name" value="DNA_rep_MutH/RE_typeII_Sau3AI"/>
</dbReference>
<keyword evidence="4 7" id="KW-0227">DNA damage</keyword>
<dbReference type="Gene3D" id="3.40.600.10">
    <property type="entry name" value="DNA mismatch repair MutH/Restriction endonuclease, type II"/>
    <property type="match status" value="1"/>
</dbReference>
<keyword evidence="5 7" id="KW-0378">Hydrolase</keyword>
<dbReference type="InterPro" id="IPR037057">
    <property type="entry name" value="DNA_rep_MutH/T2_RE_sf"/>
</dbReference>
<dbReference type="NCBIfam" id="TIGR02248">
    <property type="entry name" value="mutH_TIGR"/>
    <property type="match status" value="1"/>
</dbReference>
<sequence>MATPQSESQLLQRARRLAGLRFADIAAELGLSMPQDLKRNKGWVGMLLETALGAEAGSKPQQDFSALGIELKTIPVNRQGYPLETTFVSLAPLTHNSGVVWQNCHVRYKLQKVLWIPVEGERAIPLAERRVGSPILWQPDAAQEARLAQDWEELMDLIVLGEIDKINATIGEVLQLRPKGANSKAQTLGYDAQGQPIRTLPLGFYLRKNFTAEILQNFCYTSNLQYEL</sequence>
<evidence type="ECO:0000256" key="4">
    <source>
        <dbReference type="ARBA" id="ARBA00022763"/>
    </source>
</evidence>
<dbReference type="InterPro" id="IPR011335">
    <property type="entry name" value="Restrct_endonuc-II-like"/>
</dbReference>
<evidence type="ECO:0000256" key="6">
    <source>
        <dbReference type="ARBA" id="ARBA00023204"/>
    </source>
</evidence>
<evidence type="ECO:0000313" key="10">
    <source>
        <dbReference type="Proteomes" id="UP000192408"/>
    </source>
</evidence>
<evidence type="ECO:0000259" key="8">
    <source>
        <dbReference type="SMART" id="SM00927"/>
    </source>
</evidence>
<dbReference type="GO" id="GO:0004519">
    <property type="term" value="F:endonuclease activity"/>
    <property type="evidence" value="ECO:0007669"/>
    <property type="project" value="UniProtKB-UniRule"/>
</dbReference>
<dbReference type="GO" id="GO:0006298">
    <property type="term" value="P:mismatch repair"/>
    <property type="evidence" value="ECO:0007669"/>
    <property type="project" value="UniProtKB-UniRule"/>
</dbReference>
<keyword evidence="6 7" id="KW-0234">DNA repair</keyword>
<dbReference type="HAMAP" id="MF_00759">
    <property type="entry name" value="MutH"/>
    <property type="match status" value="1"/>
</dbReference>
<comment type="subcellular location">
    <subcellularLocation>
        <location evidence="7">Cytoplasm</location>
    </subcellularLocation>
</comment>
<evidence type="ECO:0000313" key="9">
    <source>
        <dbReference type="EMBL" id="SMB82809.1"/>
    </source>
</evidence>
<evidence type="ECO:0000256" key="2">
    <source>
        <dbReference type="ARBA" id="ARBA00022722"/>
    </source>
</evidence>
<reference evidence="10" key="1">
    <citation type="submission" date="2017-04" db="EMBL/GenBank/DDBJ databases">
        <authorList>
            <person name="Varghese N."/>
            <person name="Submissions S."/>
        </authorList>
    </citation>
    <scope>NUCLEOTIDE SEQUENCE [LARGE SCALE GENOMIC DNA]</scope>
    <source>
        <strain evidence="10">DSM 23072</strain>
    </source>
</reference>
<feature type="domain" description="DNA mismatch repair MutH/Type II restriction enzyme Sau3AI" evidence="8">
    <location>
        <begin position="52"/>
        <end position="150"/>
    </location>
</feature>
<keyword evidence="2 7" id="KW-0540">Nuclease</keyword>
<dbReference type="STRING" id="1122938.SAMN05660772_02166"/>
<protein>
    <recommendedName>
        <fullName evidence="7">DNA mismatch repair protein MutH</fullName>
    </recommendedName>
    <alternativeName>
        <fullName evidence="7">Methyl-directed mismatch repair protein</fullName>
    </alternativeName>
</protein>
<accession>A0A1W1UP77</accession>
<dbReference type="SUPFAM" id="SSF52980">
    <property type="entry name" value="Restriction endonuclease-like"/>
    <property type="match status" value="1"/>
</dbReference>
<keyword evidence="1 7" id="KW-0963">Cytoplasm</keyword>
<evidence type="ECO:0000256" key="1">
    <source>
        <dbReference type="ARBA" id="ARBA00022490"/>
    </source>
</evidence>
<dbReference type="GO" id="GO:0006304">
    <property type="term" value="P:DNA modification"/>
    <property type="evidence" value="ECO:0007669"/>
    <property type="project" value="InterPro"/>
</dbReference>
<evidence type="ECO:0000256" key="3">
    <source>
        <dbReference type="ARBA" id="ARBA00022759"/>
    </source>
</evidence>
<dbReference type="GO" id="GO:0003677">
    <property type="term" value="F:DNA binding"/>
    <property type="evidence" value="ECO:0007669"/>
    <property type="project" value="InterPro"/>
</dbReference>
<comment type="similarity">
    <text evidence="7">Belongs to the MutH family.</text>
</comment>